<feature type="region of interest" description="Disordered" evidence="1">
    <location>
        <begin position="66"/>
        <end position="136"/>
    </location>
</feature>
<dbReference type="Proteomes" id="UP001150925">
    <property type="component" value="Unassembled WGS sequence"/>
</dbReference>
<feature type="compositionally biased region" description="Polar residues" evidence="1">
    <location>
        <begin position="66"/>
        <end position="84"/>
    </location>
</feature>
<feature type="compositionally biased region" description="Low complexity" evidence="1">
    <location>
        <begin position="230"/>
        <end position="240"/>
    </location>
</feature>
<evidence type="ECO:0000256" key="1">
    <source>
        <dbReference type="SAM" id="MobiDB-lite"/>
    </source>
</evidence>
<dbReference type="OrthoDB" id="5593376at2759"/>
<evidence type="ECO:0000313" key="3">
    <source>
        <dbReference type="Proteomes" id="UP001150925"/>
    </source>
</evidence>
<keyword evidence="3" id="KW-1185">Reference proteome</keyword>
<reference evidence="2" key="1">
    <citation type="submission" date="2022-07" db="EMBL/GenBank/DDBJ databases">
        <title>Phylogenomic reconstructions and comparative analyses of Kickxellomycotina fungi.</title>
        <authorList>
            <person name="Reynolds N.K."/>
            <person name="Stajich J.E."/>
            <person name="Barry K."/>
            <person name="Grigoriev I.V."/>
            <person name="Crous P."/>
            <person name="Smith M.E."/>
        </authorList>
    </citation>
    <scope>NUCLEOTIDE SEQUENCE</scope>
    <source>
        <strain evidence="2">RSA 1196</strain>
    </source>
</reference>
<feature type="compositionally biased region" description="Polar residues" evidence="1">
    <location>
        <begin position="327"/>
        <end position="357"/>
    </location>
</feature>
<name>A0A9W8AVF7_9FUNG</name>
<comment type="caution">
    <text evidence="2">The sequence shown here is derived from an EMBL/GenBank/DDBJ whole genome shotgun (WGS) entry which is preliminary data.</text>
</comment>
<organism evidence="2 3">
    <name type="scientific">Dispira parvispora</name>
    <dbReference type="NCBI Taxonomy" id="1520584"/>
    <lineage>
        <taxon>Eukaryota</taxon>
        <taxon>Fungi</taxon>
        <taxon>Fungi incertae sedis</taxon>
        <taxon>Zoopagomycota</taxon>
        <taxon>Kickxellomycotina</taxon>
        <taxon>Dimargaritomycetes</taxon>
        <taxon>Dimargaritales</taxon>
        <taxon>Dimargaritaceae</taxon>
        <taxon>Dispira</taxon>
    </lineage>
</organism>
<proteinExistence type="predicted"/>
<sequence length="591" mass="64908">MLKIQTLFDSIEVQARDARQCFSQGFENNAFEKLDEISRTILVLKELKARCESLVGLGYPGTVTGTLDPNGQNNPGDLNVTTALGQPPQINGHGNGGTTQPLTSSKAQNKRKSSADTKGSAATGNSGRKKSKAAANPTNMMDVFKLEQPNNHNAVTNDFYPSPAANNSTVAESAVSKPPSISGTPDMRNHALSHPTHSYGHPQHTISLPHVPTSTYGTHPQSQVPPPAPSQQSQQQQQQSQHHHGQQQHHHHHHQHSHLGSDRTPQPSAHMGLPSGTDNAGNSLTTNQAYSLPPPMSPYIKSNQTPHPGGTTPNPGATNNGIGGNDPISNPGSLDSLIATPTPTSHNLSHAKANTSRSHAELPANQVQQLDEIFFTFLQGICSDLNATDSKGEPIHQTLMAKKMQKLDETPDFRPFRFRIQAFTNAFHEELIRQGITEDIISARKVKVYLWRQRFISRYNEDGRKSKSKGNHVWNVEAKKLPAGGWVFREFVRKFIPPPPKTAWVGIKFEWAPRLWDPQVNLENVMFQSPWLPDWLKWENGVLSGVPTMDAQTCEIKAVASVFERDAGKFSNLLVYSFVLPILVDVPMVSA</sequence>
<gene>
    <name evidence="2" type="ORF">IWQ62_000118</name>
</gene>
<feature type="compositionally biased region" description="Polar residues" evidence="1">
    <location>
        <begin position="116"/>
        <end position="126"/>
    </location>
</feature>
<dbReference type="EMBL" id="JANBPY010000004">
    <property type="protein sequence ID" value="KAJ1970149.1"/>
    <property type="molecule type" value="Genomic_DNA"/>
</dbReference>
<feature type="compositionally biased region" description="Polar residues" evidence="1">
    <location>
        <begin position="98"/>
        <end position="107"/>
    </location>
</feature>
<feature type="compositionally biased region" description="Polar residues" evidence="1">
    <location>
        <begin position="276"/>
        <end position="290"/>
    </location>
</feature>
<feature type="compositionally biased region" description="Low complexity" evidence="1">
    <location>
        <begin position="305"/>
        <end position="320"/>
    </location>
</feature>
<protein>
    <submittedName>
        <fullName evidence="2">Uncharacterized protein</fullName>
    </submittedName>
</protein>
<accession>A0A9W8AVF7</accession>
<feature type="compositionally biased region" description="Basic residues" evidence="1">
    <location>
        <begin position="241"/>
        <end position="257"/>
    </location>
</feature>
<dbReference type="AlphaFoldDB" id="A0A9W8AVF7"/>
<feature type="region of interest" description="Disordered" evidence="1">
    <location>
        <begin position="152"/>
        <end position="357"/>
    </location>
</feature>
<evidence type="ECO:0000313" key="2">
    <source>
        <dbReference type="EMBL" id="KAJ1970149.1"/>
    </source>
</evidence>